<accession>A0A9Q3H130</accession>
<dbReference type="AlphaFoldDB" id="A0A9Q3H130"/>
<comment type="caution">
    <text evidence="2">The sequence shown here is derived from an EMBL/GenBank/DDBJ whole genome shotgun (WGS) entry which is preliminary data.</text>
</comment>
<sequence>MHCQTLFGKCVDSNKLPPPATDREKTKWNQNEVIGQYPDSDSSSNYSSSSNSESSVEDFAFPYPGGPGHKQASSQTLSIMWRTMKQAGVQSFRPNLGASFNSPDNKFLWDLEISLFIKLIHAHEYTDIDLYRKENMDPQRRTHKAKYSRRMTCLANNCQGGIAYLLGQPALTPLIPIVQRCTSDDETDEGASDGSETEEREDQDVTKKFLILHMPWHHP</sequence>
<proteinExistence type="predicted"/>
<evidence type="ECO:0000256" key="1">
    <source>
        <dbReference type="SAM" id="MobiDB-lite"/>
    </source>
</evidence>
<feature type="region of interest" description="Disordered" evidence="1">
    <location>
        <begin position="12"/>
        <end position="74"/>
    </location>
</feature>
<organism evidence="2 3">
    <name type="scientific">Austropuccinia psidii MF-1</name>
    <dbReference type="NCBI Taxonomy" id="1389203"/>
    <lineage>
        <taxon>Eukaryota</taxon>
        <taxon>Fungi</taxon>
        <taxon>Dikarya</taxon>
        <taxon>Basidiomycota</taxon>
        <taxon>Pucciniomycotina</taxon>
        <taxon>Pucciniomycetes</taxon>
        <taxon>Pucciniales</taxon>
        <taxon>Sphaerophragmiaceae</taxon>
        <taxon>Austropuccinia</taxon>
    </lineage>
</organism>
<reference evidence="2" key="1">
    <citation type="submission" date="2021-03" db="EMBL/GenBank/DDBJ databases">
        <title>Draft genome sequence of rust myrtle Austropuccinia psidii MF-1, a brazilian biotype.</title>
        <authorList>
            <person name="Quecine M.C."/>
            <person name="Pachon D.M.R."/>
            <person name="Bonatelli M.L."/>
            <person name="Correr F.H."/>
            <person name="Franceschini L.M."/>
            <person name="Leite T.F."/>
            <person name="Margarido G.R.A."/>
            <person name="Almeida C.A."/>
            <person name="Ferrarezi J.A."/>
            <person name="Labate C.A."/>
        </authorList>
    </citation>
    <scope>NUCLEOTIDE SEQUENCE</scope>
    <source>
        <strain evidence="2">MF-1</strain>
    </source>
</reference>
<evidence type="ECO:0000313" key="3">
    <source>
        <dbReference type="Proteomes" id="UP000765509"/>
    </source>
</evidence>
<feature type="compositionally biased region" description="Low complexity" evidence="1">
    <location>
        <begin position="39"/>
        <end position="54"/>
    </location>
</feature>
<feature type="region of interest" description="Disordered" evidence="1">
    <location>
        <begin position="183"/>
        <end position="206"/>
    </location>
</feature>
<name>A0A9Q3H130_9BASI</name>
<evidence type="ECO:0000313" key="2">
    <source>
        <dbReference type="EMBL" id="MBW0487062.1"/>
    </source>
</evidence>
<keyword evidence="3" id="KW-1185">Reference proteome</keyword>
<dbReference type="OrthoDB" id="2507381at2759"/>
<dbReference type="Proteomes" id="UP000765509">
    <property type="component" value="Unassembled WGS sequence"/>
</dbReference>
<protein>
    <submittedName>
        <fullName evidence="2">Uncharacterized protein</fullName>
    </submittedName>
</protein>
<gene>
    <name evidence="2" type="ORF">O181_026777</name>
</gene>
<dbReference type="EMBL" id="AVOT02008952">
    <property type="protein sequence ID" value="MBW0487062.1"/>
    <property type="molecule type" value="Genomic_DNA"/>
</dbReference>
<feature type="compositionally biased region" description="Acidic residues" evidence="1">
    <location>
        <begin position="184"/>
        <end position="202"/>
    </location>
</feature>